<feature type="compositionally biased region" description="Basic and acidic residues" evidence="7">
    <location>
        <begin position="354"/>
        <end position="363"/>
    </location>
</feature>
<comment type="cofactor">
    <cofactor evidence="2">
        <name>Mg(2+)</name>
        <dbReference type="ChEBI" id="CHEBI:18420"/>
    </cofactor>
</comment>
<evidence type="ECO:0000256" key="3">
    <source>
        <dbReference type="ARBA" id="ARBA00022723"/>
    </source>
</evidence>
<dbReference type="GeneID" id="301842314"/>
<dbReference type="Pfam" id="PF00180">
    <property type="entry name" value="Iso_dh"/>
    <property type="match status" value="1"/>
</dbReference>
<comment type="caution">
    <text evidence="9">The sequence shown here is derived from an EMBL/GenBank/DDBJ whole genome shotgun (WGS) entry which is preliminary data.</text>
</comment>
<keyword evidence="4" id="KW-0560">Oxidoreductase</keyword>
<dbReference type="AlphaFoldDB" id="A0A3N2GPL3"/>
<feature type="domain" description="Isopropylmalate dehydrogenase-like" evidence="8">
    <location>
        <begin position="5"/>
        <end position="346"/>
    </location>
</feature>
<evidence type="ECO:0000259" key="8">
    <source>
        <dbReference type="SMART" id="SM01329"/>
    </source>
</evidence>
<keyword evidence="3" id="KW-0479">Metal-binding</keyword>
<dbReference type="PROSITE" id="PS00470">
    <property type="entry name" value="IDH_IMDH"/>
    <property type="match status" value="1"/>
</dbReference>
<feature type="region of interest" description="Disordered" evidence="7">
    <location>
        <begin position="354"/>
        <end position="406"/>
    </location>
</feature>
<dbReference type="GO" id="GO:0000287">
    <property type="term" value="F:magnesium ion binding"/>
    <property type="evidence" value="ECO:0007669"/>
    <property type="project" value="InterPro"/>
</dbReference>
<proteinExistence type="predicted"/>
<dbReference type="NCBIfam" id="NF002898">
    <property type="entry name" value="PRK03437.1"/>
    <property type="match status" value="1"/>
</dbReference>
<accession>A0A3N2GPL3</accession>
<dbReference type="EMBL" id="RKHY01000001">
    <property type="protein sequence ID" value="ROS38564.1"/>
    <property type="molecule type" value="Genomic_DNA"/>
</dbReference>
<keyword evidence="5" id="KW-0520">NAD</keyword>
<reference evidence="9 10" key="1">
    <citation type="submission" date="2018-11" db="EMBL/GenBank/DDBJ databases">
        <title>Sequencing the genomes of 1000 actinobacteria strains.</title>
        <authorList>
            <person name="Klenk H.-P."/>
        </authorList>
    </citation>
    <scope>NUCLEOTIDE SEQUENCE [LARGE SCALE GENOMIC DNA]</scope>
    <source>
        <strain evidence="9 10">DSM 44348</strain>
    </source>
</reference>
<evidence type="ECO:0000256" key="4">
    <source>
        <dbReference type="ARBA" id="ARBA00023002"/>
    </source>
</evidence>
<dbReference type="GO" id="GO:0051287">
    <property type="term" value="F:NAD binding"/>
    <property type="evidence" value="ECO:0007669"/>
    <property type="project" value="InterPro"/>
</dbReference>
<dbReference type="RefSeq" id="WP_231960581.1">
    <property type="nucleotide sequence ID" value="NZ_RKHY01000001.1"/>
</dbReference>
<keyword evidence="10" id="KW-1185">Reference proteome</keyword>
<dbReference type="PANTHER" id="PTHR43275:SF1">
    <property type="entry name" value="D-MALATE DEHYDROGENASE [DECARBOXYLATING]"/>
    <property type="match status" value="1"/>
</dbReference>
<dbReference type="InterPro" id="IPR019818">
    <property type="entry name" value="IsoCit/isopropylmalate_DH_CS"/>
</dbReference>
<keyword evidence="6" id="KW-0464">Manganese</keyword>
<dbReference type="InterPro" id="IPR050501">
    <property type="entry name" value="ICDH/IPMDH"/>
</dbReference>
<evidence type="ECO:0000313" key="9">
    <source>
        <dbReference type="EMBL" id="ROS38564.1"/>
    </source>
</evidence>
<dbReference type="SMART" id="SM01329">
    <property type="entry name" value="Iso_dh"/>
    <property type="match status" value="1"/>
</dbReference>
<dbReference type="Proteomes" id="UP000274843">
    <property type="component" value="Unassembled WGS sequence"/>
</dbReference>
<evidence type="ECO:0000256" key="7">
    <source>
        <dbReference type="SAM" id="MobiDB-lite"/>
    </source>
</evidence>
<gene>
    <name evidence="9" type="ORF">EDD35_0847</name>
</gene>
<dbReference type="SUPFAM" id="SSF53659">
    <property type="entry name" value="Isocitrate/Isopropylmalate dehydrogenase-like"/>
    <property type="match status" value="1"/>
</dbReference>
<name>A0A3N2GPL3_9PSEU</name>
<evidence type="ECO:0000256" key="5">
    <source>
        <dbReference type="ARBA" id="ARBA00023027"/>
    </source>
</evidence>
<evidence type="ECO:0000256" key="2">
    <source>
        <dbReference type="ARBA" id="ARBA00001946"/>
    </source>
</evidence>
<comment type="cofactor">
    <cofactor evidence="1">
        <name>Mn(2+)</name>
        <dbReference type="ChEBI" id="CHEBI:29035"/>
    </cofactor>
</comment>
<evidence type="ECO:0000313" key="10">
    <source>
        <dbReference type="Proteomes" id="UP000274843"/>
    </source>
</evidence>
<evidence type="ECO:0000256" key="1">
    <source>
        <dbReference type="ARBA" id="ARBA00001936"/>
    </source>
</evidence>
<dbReference type="Gene3D" id="3.40.718.10">
    <property type="entry name" value="Isopropylmalate Dehydrogenase"/>
    <property type="match status" value="1"/>
</dbReference>
<dbReference type="InterPro" id="IPR024084">
    <property type="entry name" value="IsoPropMal-DH-like_dom"/>
</dbReference>
<feature type="compositionally biased region" description="Polar residues" evidence="7">
    <location>
        <begin position="392"/>
        <end position="406"/>
    </location>
</feature>
<dbReference type="PANTHER" id="PTHR43275">
    <property type="entry name" value="D-MALATE DEHYDROGENASE [DECARBOXYLATING]"/>
    <property type="match status" value="1"/>
</dbReference>
<dbReference type="GO" id="GO:0016616">
    <property type="term" value="F:oxidoreductase activity, acting on the CH-OH group of donors, NAD or NADP as acceptor"/>
    <property type="evidence" value="ECO:0007669"/>
    <property type="project" value="InterPro"/>
</dbReference>
<evidence type="ECO:0000256" key="6">
    <source>
        <dbReference type="ARBA" id="ARBA00023211"/>
    </source>
</evidence>
<protein>
    <submittedName>
        <fullName evidence="9">3-isopropylmalate dehydrogenase</fullName>
    </submittedName>
</protein>
<organism evidence="9 10">
    <name type="scientific">Amycolatopsis thermoflava</name>
    <dbReference type="NCBI Taxonomy" id="84480"/>
    <lineage>
        <taxon>Bacteria</taxon>
        <taxon>Bacillati</taxon>
        <taxon>Actinomycetota</taxon>
        <taxon>Actinomycetes</taxon>
        <taxon>Pseudonocardiales</taxon>
        <taxon>Pseudonocardiaceae</taxon>
        <taxon>Amycolatopsis</taxon>
        <taxon>Amycolatopsis methanolica group</taxon>
    </lineage>
</organism>
<sequence>MRTHHLAVIGGDGIGPDVTAAALAGVRAAADRYGFAIETTEFDLGAEAYLRSGVALDEASIEALRRHDAVLLGAVGDPRVTPGVLERGLIVGLRVAFAQSVNIRPVRLYPGVESPVAGVSPDNCDLVIIRENTEGLYTGGGSISHPGTPNAVAIQNSITTVPATTETVEFAFRLASARRKRLTLCHKKNILVHAGQLWQDVVDEVATRYPDVEHDYVHADAMCLHLPLDPGRFDVVVTDNLFGDILSDLGATVQGGLGLAASANHNPRGTAPSMYEPVHGSAPDIAGKGWANPAAAALSAALCLAGLGERDGALALEAAAASVLAELPALAGPGMGGDTAEIGRRIADRVTDVDPAKIGDPERSLMTGLARLAPPGDGRPAAPLTGHGPTSRPVSSGNPQRTGREG</sequence>